<dbReference type="AlphaFoldDB" id="A0A6P3C3T8"/>
<sequence length="82" mass="9384">MNTQIFDALLDGKQPTIDEYADFVAVVEKLPIDLLWKILTEAKNLNGHLRNVTNKTLQEKIQRKNVDDALDAIVTGMTNRFR</sequence>
<evidence type="ECO:0000313" key="2">
    <source>
        <dbReference type="Proteomes" id="UP000494109"/>
    </source>
</evidence>
<reference evidence="1 2" key="1">
    <citation type="submission" date="2019-09" db="EMBL/GenBank/DDBJ databases">
        <authorList>
            <person name="Depoorter E."/>
        </authorList>
    </citation>
    <scope>NUCLEOTIDE SEQUENCE [LARGE SCALE GENOMIC DNA]</scope>
    <source>
        <strain evidence="1">R-71033</strain>
    </source>
</reference>
<dbReference type="RefSeq" id="WP_174948152.1">
    <property type="nucleotide sequence ID" value="NZ_CABVQS010000042.1"/>
</dbReference>
<gene>
    <name evidence="1" type="ORF">BCO71033_06741</name>
</gene>
<organism evidence="1 2">
    <name type="scientific">Burkholderia contaminans</name>
    <dbReference type="NCBI Taxonomy" id="488447"/>
    <lineage>
        <taxon>Bacteria</taxon>
        <taxon>Pseudomonadati</taxon>
        <taxon>Pseudomonadota</taxon>
        <taxon>Betaproteobacteria</taxon>
        <taxon>Burkholderiales</taxon>
        <taxon>Burkholderiaceae</taxon>
        <taxon>Burkholderia</taxon>
        <taxon>Burkholderia cepacia complex</taxon>
    </lineage>
</organism>
<proteinExistence type="predicted"/>
<accession>A0A6P3C3T8</accession>
<protein>
    <submittedName>
        <fullName evidence="1">Uncharacterized protein</fullName>
    </submittedName>
</protein>
<dbReference type="Proteomes" id="UP000494109">
    <property type="component" value="Unassembled WGS sequence"/>
</dbReference>
<name>A0A6P3C3T8_9BURK</name>
<evidence type="ECO:0000313" key="1">
    <source>
        <dbReference type="EMBL" id="VWD62326.1"/>
    </source>
</evidence>
<dbReference type="EMBL" id="CABVQS010000042">
    <property type="protein sequence ID" value="VWD62326.1"/>
    <property type="molecule type" value="Genomic_DNA"/>
</dbReference>